<accession>A0A061QR52</accession>
<reference evidence="1" key="1">
    <citation type="submission" date="2014-05" db="EMBL/GenBank/DDBJ databases">
        <title>The transcriptome of the halophilic microalga Tetraselmis sp. GSL018 isolated from the Great Salt Lake, Utah.</title>
        <authorList>
            <person name="Jinkerson R.E."/>
            <person name="D'Adamo S."/>
            <person name="Posewitz M.C."/>
        </authorList>
    </citation>
    <scope>NUCLEOTIDE SEQUENCE</scope>
    <source>
        <strain evidence="1">GSL018</strain>
    </source>
</reference>
<dbReference type="EMBL" id="GBEZ01026347">
    <property type="protein sequence ID" value="JAC60856.1"/>
    <property type="molecule type" value="Transcribed_RNA"/>
</dbReference>
<feature type="non-terminal residue" evidence="1">
    <location>
        <position position="1"/>
    </location>
</feature>
<evidence type="ECO:0000313" key="1">
    <source>
        <dbReference type="EMBL" id="JAC60856.1"/>
    </source>
</evidence>
<dbReference type="AlphaFoldDB" id="A0A061QR52"/>
<feature type="non-terminal residue" evidence="1">
    <location>
        <position position="91"/>
    </location>
</feature>
<proteinExistence type="predicted"/>
<name>A0A061QR52_9CHLO</name>
<organism evidence="1">
    <name type="scientific">Tetraselmis sp. GSL018</name>
    <dbReference type="NCBI Taxonomy" id="582737"/>
    <lineage>
        <taxon>Eukaryota</taxon>
        <taxon>Viridiplantae</taxon>
        <taxon>Chlorophyta</taxon>
        <taxon>core chlorophytes</taxon>
        <taxon>Chlorodendrophyceae</taxon>
        <taxon>Chlorodendrales</taxon>
        <taxon>Chlorodendraceae</taxon>
        <taxon>Tetraselmis</taxon>
    </lineage>
</organism>
<protein>
    <submittedName>
        <fullName evidence="1">Uncharacterized protein</fullName>
    </submittedName>
</protein>
<gene>
    <name evidence="1" type="ORF">TSPGSL018_27823</name>
</gene>
<sequence length="91" mass="9816">GYQFGEYAGSTITWLVDYAQTTCNSTELEAEFFVDVLITNYSVDGTQVTGYIDDNVTTNTVTVDKTHASGTNPVGNNETNPLDVEIALNGI</sequence>